<dbReference type="Proteomes" id="UP000692816">
    <property type="component" value="Unassembled WGS sequence"/>
</dbReference>
<evidence type="ECO:0000313" key="2">
    <source>
        <dbReference type="EMBL" id="NVL10839.1"/>
    </source>
</evidence>
<dbReference type="EMBL" id="JAGEPA010000001">
    <property type="protein sequence ID" value="MBO1430796.1"/>
    <property type="molecule type" value="Genomic_DNA"/>
</dbReference>
<organism evidence="2">
    <name type="scientific">Bradyrhizobium quebecense</name>
    <dbReference type="NCBI Taxonomy" id="2748629"/>
    <lineage>
        <taxon>Bacteria</taxon>
        <taxon>Pseudomonadati</taxon>
        <taxon>Pseudomonadota</taxon>
        <taxon>Alphaproteobacteria</taxon>
        <taxon>Hyphomicrobiales</taxon>
        <taxon>Nitrobacteraceae</taxon>
        <taxon>Bradyrhizobium</taxon>
    </lineage>
</organism>
<dbReference type="Gene3D" id="3.40.50.1820">
    <property type="entry name" value="alpha/beta hydrolase"/>
    <property type="match status" value="1"/>
</dbReference>
<protein>
    <submittedName>
        <fullName evidence="2">Uncharacterized protein</fullName>
    </submittedName>
</protein>
<accession>A0A939LDQ0</accession>
<reference evidence="2" key="1">
    <citation type="submission" date="2020-06" db="EMBL/GenBank/DDBJ databases">
        <title>Whole Genome Sequence of Bradyrhizobium sp. Strain 66S1MB.</title>
        <authorList>
            <person name="Bromfield E."/>
            <person name="Cloutier S."/>
        </authorList>
    </citation>
    <scope>NUCLEOTIDE SEQUENCE</scope>
    <source>
        <strain evidence="2">66S1MB</strain>
    </source>
</reference>
<keyword evidence="3" id="KW-1185">Reference proteome</keyword>
<proteinExistence type="predicted"/>
<dbReference type="InterPro" id="IPR029058">
    <property type="entry name" value="AB_hydrolase_fold"/>
</dbReference>
<dbReference type="EMBL" id="JABWSX010000001">
    <property type="protein sequence ID" value="NVL10839.1"/>
    <property type="molecule type" value="Genomic_DNA"/>
</dbReference>
<dbReference type="SUPFAM" id="SSF53474">
    <property type="entry name" value="alpha/beta-Hydrolases"/>
    <property type="match status" value="1"/>
</dbReference>
<sequence>MTSKLDVAVPAEGGVSLHGWLFVPDGRGTHPAVTMAHGFGGSTSYNETHPYLAEAGQNGRQAWLAAIDKIAALNPTAVVVGQSPLDPDNSPSHIDATRQYIRDFDELNNESETARQLYDRMLALYPDRTNPGSLWASTHTAKEAEKV</sequence>
<gene>
    <name evidence="2" type="ORF">HU230_35380</name>
    <name evidence="1" type="ORF">J4P68_15290</name>
</gene>
<dbReference type="AlphaFoldDB" id="A0A939LDQ0"/>
<name>A0A939LDQ0_9BRAD</name>
<evidence type="ECO:0000313" key="3">
    <source>
        <dbReference type="Proteomes" id="UP000692816"/>
    </source>
</evidence>
<comment type="caution">
    <text evidence="2">The sequence shown here is derived from an EMBL/GenBank/DDBJ whole genome shotgun (WGS) entry which is preliminary data.</text>
</comment>
<reference evidence="1" key="2">
    <citation type="journal article" date="2021" name="Int. J. Syst. Evol. Microbiol.">
        <title>Bradyrhizobium septentrionale sp. nov. (sv. septentrionale) and Bradyrhizobium quebecense sp. nov. (sv. septentrionale) associated with legumes native to Canada possess rearranged symbiosis genes and numerous insertion sequences.</title>
        <authorList>
            <person name="Bromfield E.S.P."/>
            <person name="Cloutier S."/>
        </authorList>
    </citation>
    <scope>NUCLEOTIDE SEQUENCE</scope>
    <source>
        <strain evidence="1">12S5</strain>
    </source>
</reference>
<dbReference type="RefSeq" id="WP_176533902.1">
    <property type="nucleotide sequence ID" value="NZ_CP088022.1"/>
</dbReference>
<evidence type="ECO:0000313" key="1">
    <source>
        <dbReference type="EMBL" id="MBO1430796.1"/>
    </source>
</evidence>